<dbReference type="EMBL" id="BAAAFO010000001">
    <property type="protein sequence ID" value="GAA0242975.1"/>
    <property type="molecule type" value="Genomic_DNA"/>
</dbReference>
<dbReference type="RefSeq" id="WP_343879975.1">
    <property type="nucleotide sequence ID" value="NZ_BAAAFO010000001.1"/>
</dbReference>
<accession>A0ABN0U9B9</accession>
<dbReference type="InterPro" id="IPR013424">
    <property type="entry name" value="Ice-binding_C"/>
</dbReference>
<evidence type="ECO:0000313" key="3">
    <source>
        <dbReference type="EMBL" id="GAA0242975.1"/>
    </source>
</evidence>
<feature type="signal peptide" evidence="1">
    <location>
        <begin position="1"/>
        <end position="23"/>
    </location>
</feature>
<dbReference type="Pfam" id="PF07589">
    <property type="entry name" value="PEP-CTERM"/>
    <property type="match status" value="1"/>
</dbReference>
<sequence length="266" mass="27953">MKIKFPMCVAMLGLMAAFSNASATALTDTYHGGDAHGYGDVIAGAGVHIYDVHGMDASRSGSVLTVTIYTNFAGNAGTESQWTRNGTGIGYGDLFLSSDWNPHGSGVYATDNAANGNHWTYAFTLDDAFSTTGGVGTIYALGAGSAGNHNPDALLSDHFMNCAGRCVYRNGQEVAVDTSRAVATNTTGTWTVGNGFLSFSFDTSDLDLNPNSFGFHWTMYCGNDVIEGLDPVTVPEPETADVFLLGLGLISLVMLRQRKAAAKLAS</sequence>
<keyword evidence="4" id="KW-1185">Reference proteome</keyword>
<feature type="domain" description="Ice-binding protein C-terminal" evidence="2">
    <location>
        <begin position="233"/>
        <end position="259"/>
    </location>
</feature>
<proteinExistence type="predicted"/>
<keyword evidence="1" id="KW-0732">Signal</keyword>
<comment type="caution">
    <text evidence="3">The sequence shown here is derived from an EMBL/GenBank/DDBJ whole genome shotgun (WGS) entry which is preliminary data.</text>
</comment>
<protein>
    <recommendedName>
        <fullName evidence="2">Ice-binding protein C-terminal domain-containing protein</fullName>
    </recommendedName>
</protein>
<evidence type="ECO:0000259" key="2">
    <source>
        <dbReference type="Pfam" id="PF07589"/>
    </source>
</evidence>
<organism evidence="3 4">
    <name type="scientific">Rhodanobacter caeni</name>
    <dbReference type="NCBI Taxonomy" id="657654"/>
    <lineage>
        <taxon>Bacteria</taxon>
        <taxon>Pseudomonadati</taxon>
        <taxon>Pseudomonadota</taxon>
        <taxon>Gammaproteobacteria</taxon>
        <taxon>Lysobacterales</taxon>
        <taxon>Rhodanobacteraceae</taxon>
        <taxon>Rhodanobacter</taxon>
    </lineage>
</organism>
<reference evidence="3 4" key="1">
    <citation type="journal article" date="2019" name="Int. J. Syst. Evol. Microbiol.">
        <title>The Global Catalogue of Microorganisms (GCM) 10K type strain sequencing project: providing services to taxonomists for standard genome sequencing and annotation.</title>
        <authorList>
            <consortium name="The Broad Institute Genomics Platform"/>
            <consortium name="The Broad Institute Genome Sequencing Center for Infectious Disease"/>
            <person name="Wu L."/>
            <person name="Ma J."/>
        </authorList>
    </citation>
    <scope>NUCLEOTIDE SEQUENCE [LARGE SCALE GENOMIC DNA]</scope>
    <source>
        <strain evidence="3 4">JCM 16242</strain>
    </source>
</reference>
<evidence type="ECO:0000256" key="1">
    <source>
        <dbReference type="SAM" id="SignalP"/>
    </source>
</evidence>
<name>A0ABN0U9B9_9GAMM</name>
<evidence type="ECO:0000313" key="4">
    <source>
        <dbReference type="Proteomes" id="UP001500657"/>
    </source>
</evidence>
<dbReference type="Proteomes" id="UP001500657">
    <property type="component" value="Unassembled WGS sequence"/>
</dbReference>
<feature type="chain" id="PRO_5047237802" description="Ice-binding protein C-terminal domain-containing protein" evidence="1">
    <location>
        <begin position="24"/>
        <end position="266"/>
    </location>
</feature>
<gene>
    <name evidence="3" type="ORF">GCM10009126_05830</name>
</gene>